<gene>
    <name evidence="1" type="ORF">PTTG_06478</name>
</gene>
<evidence type="ECO:0000313" key="2">
    <source>
        <dbReference type="EnsemblFungi" id="PTTG_06478-t43_1-p1"/>
    </source>
</evidence>
<reference evidence="1" key="2">
    <citation type="submission" date="2016-05" db="EMBL/GenBank/DDBJ databases">
        <title>Comparative analysis highlights variable genome content of wheat rusts and divergence of the mating loci.</title>
        <authorList>
            <person name="Cuomo C.A."/>
            <person name="Bakkeren G."/>
            <person name="Szabo L."/>
            <person name="Khalil H."/>
            <person name="Joly D."/>
            <person name="Goldberg J."/>
            <person name="Young S."/>
            <person name="Zeng Q."/>
            <person name="Fellers J."/>
        </authorList>
    </citation>
    <scope>NUCLEOTIDE SEQUENCE [LARGE SCALE GENOMIC DNA]</scope>
    <source>
        <strain evidence="1">1-1 BBBD Race 1</strain>
    </source>
</reference>
<dbReference type="AlphaFoldDB" id="A0A0C4F062"/>
<evidence type="ECO:0000313" key="3">
    <source>
        <dbReference type="Proteomes" id="UP000005240"/>
    </source>
</evidence>
<dbReference type="VEuPathDB" id="FungiDB:PTTG_06478"/>
<dbReference type="STRING" id="630390.A0A0C4F062"/>
<dbReference type="Proteomes" id="UP000005240">
    <property type="component" value="Unassembled WGS sequence"/>
</dbReference>
<reference evidence="2" key="4">
    <citation type="submission" date="2025-05" db="UniProtKB">
        <authorList>
            <consortium name="EnsemblFungi"/>
        </authorList>
    </citation>
    <scope>IDENTIFICATION</scope>
    <source>
        <strain evidence="2">isolate 1-1 / race 1 (BBBD)</strain>
    </source>
</reference>
<evidence type="ECO:0000313" key="1">
    <source>
        <dbReference type="EMBL" id="OAV85696.1"/>
    </source>
</evidence>
<dbReference type="EMBL" id="ADAS02002973">
    <property type="protein sequence ID" value="OAV85696.1"/>
    <property type="molecule type" value="Genomic_DNA"/>
</dbReference>
<dbReference type="OrthoDB" id="1715602at2759"/>
<proteinExistence type="predicted"/>
<protein>
    <submittedName>
        <fullName evidence="1 2">Uncharacterized protein</fullName>
    </submittedName>
</protein>
<reference evidence="2 3" key="3">
    <citation type="journal article" date="2017" name="G3 (Bethesda)">
        <title>Comparative analysis highlights variable genome content of wheat rusts and divergence of the mating loci.</title>
        <authorList>
            <person name="Cuomo C.A."/>
            <person name="Bakkeren G."/>
            <person name="Khalil H.B."/>
            <person name="Panwar V."/>
            <person name="Joly D."/>
            <person name="Linning R."/>
            <person name="Sakthikumar S."/>
            <person name="Song X."/>
            <person name="Adiconis X."/>
            <person name="Fan L."/>
            <person name="Goldberg J.M."/>
            <person name="Levin J.Z."/>
            <person name="Young S."/>
            <person name="Zeng Q."/>
            <person name="Anikster Y."/>
            <person name="Bruce M."/>
            <person name="Wang M."/>
            <person name="Yin C."/>
            <person name="McCallum B."/>
            <person name="Szabo L.J."/>
            <person name="Hulbert S."/>
            <person name="Chen X."/>
            <person name="Fellers J.P."/>
        </authorList>
    </citation>
    <scope>NUCLEOTIDE SEQUENCE</scope>
    <source>
        <strain evidence="2">isolate 1-1 / race 1 (BBBD)</strain>
        <strain evidence="3">Isolate 1-1 / race 1 (BBBD)</strain>
    </source>
</reference>
<organism evidence="1">
    <name type="scientific">Puccinia triticina (isolate 1-1 / race 1 (BBBD))</name>
    <name type="common">Brown leaf rust fungus</name>
    <dbReference type="NCBI Taxonomy" id="630390"/>
    <lineage>
        <taxon>Eukaryota</taxon>
        <taxon>Fungi</taxon>
        <taxon>Dikarya</taxon>
        <taxon>Basidiomycota</taxon>
        <taxon>Pucciniomycotina</taxon>
        <taxon>Pucciniomycetes</taxon>
        <taxon>Pucciniales</taxon>
        <taxon>Pucciniaceae</taxon>
        <taxon>Puccinia</taxon>
    </lineage>
</organism>
<accession>A0A0C4F062</accession>
<dbReference type="EnsemblFungi" id="PTTG_06478-t43_1">
    <property type="protein sequence ID" value="PTTG_06478-t43_1-p1"/>
    <property type="gene ID" value="PTTG_06478"/>
</dbReference>
<keyword evidence="3" id="KW-1185">Reference proteome</keyword>
<reference evidence="1" key="1">
    <citation type="submission" date="2009-11" db="EMBL/GenBank/DDBJ databases">
        <authorList>
            <consortium name="The Broad Institute Genome Sequencing Platform"/>
            <person name="Ward D."/>
            <person name="Feldgarden M."/>
            <person name="Earl A."/>
            <person name="Young S.K."/>
            <person name="Zeng Q."/>
            <person name="Koehrsen M."/>
            <person name="Alvarado L."/>
            <person name="Berlin A."/>
            <person name="Bochicchio J."/>
            <person name="Borenstein D."/>
            <person name="Chapman S.B."/>
            <person name="Chen Z."/>
            <person name="Engels R."/>
            <person name="Freedman E."/>
            <person name="Gellesch M."/>
            <person name="Goldberg J."/>
            <person name="Griggs A."/>
            <person name="Gujja S."/>
            <person name="Heilman E."/>
            <person name="Heiman D."/>
            <person name="Hepburn T."/>
            <person name="Howarth C."/>
            <person name="Jen D."/>
            <person name="Larson L."/>
            <person name="Lewis B."/>
            <person name="Mehta T."/>
            <person name="Park D."/>
            <person name="Pearson M."/>
            <person name="Roberts A."/>
            <person name="Saif S."/>
            <person name="Shea T."/>
            <person name="Shenoy N."/>
            <person name="Sisk P."/>
            <person name="Stolte C."/>
            <person name="Sykes S."/>
            <person name="Thomson T."/>
            <person name="Walk T."/>
            <person name="White J."/>
            <person name="Yandava C."/>
            <person name="Izard J."/>
            <person name="Baranova O.V."/>
            <person name="Blanton J.M."/>
            <person name="Tanner A.C."/>
            <person name="Dewhirst F.E."/>
            <person name="Haas B."/>
            <person name="Nusbaum C."/>
            <person name="Birren B."/>
        </authorList>
    </citation>
    <scope>NUCLEOTIDE SEQUENCE [LARGE SCALE GENOMIC DNA]</scope>
    <source>
        <strain evidence="1">1-1 BBBD Race 1</strain>
    </source>
</reference>
<sequence length="104" mass="11269">MWVTHYKPQPITASSLAQTASSKPKTGMLASLGSAAAFRGGDRSSNPLHMWLNGGLVLNGNDPFNPITWWIQQKRAGNMHGGLVHMALDVLGCPGWFNLLIQID</sequence>
<name>A0A0C4F062_PUCT1</name>